<gene>
    <name evidence="2" type="ORF">SAMN04488132_111104</name>
</gene>
<feature type="transmembrane region" description="Helical" evidence="1">
    <location>
        <begin position="34"/>
        <end position="56"/>
    </location>
</feature>
<dbReference type="EMBL" id="FUWH01000011">
    <property type="protein sequence ID" value="SKA13455.1"/>
    <property type="molecule type" value="Genomic_DNA"/>
</dbReference>
<accession>A0A1T4RBW7</accession>
<keyword evidence="1" id="KW-1133">Transmembrane helix</keyword>
<feature type="transmembrane region" description="Helical" evidence="1">
    <location>
        <begin position="546"/>
        <end position="562"/>
    </location>
</feature>
<proteinExistence type="predicted"/>
<dbReference type="AlphaFoldDB" id="A0A1T4RBW7"/>
<reference evidence="2 3" key="1">
    <citation type="submission" date="2017-02" db="EMBL/GenBank/DDBJ databases">
        <authorList>
            <person name="Peterson S.W."/>
        </authorList>
    </citation>
    <scope>NUCLEOTIDE SEQUENCE [LARGE SCALE GENOMIC DNA]</scope>
    <source>
        <strain evidence="2 3">DSM 22335</strain>
    </source>
</reference>
<feature type="transmembrane region" description="Helical" evidence="1">
    <location>
        <begin position="6"/>
        <end position="22"/>
    </location>
</feature>
<keyword evidence="3" id="KW-1185">Reference proteome</keyword>
<evidence type="ECO:0008006" key="4">
    <source>
        <dbReference type="Google" id="ProtNLM"/>
    </source>
</evidence>
<evidence type="ECO:0000313" key="2">
    <source>
        <dbReference type="EMBL" id="SKA13455.1"/>
    </source>
</evidence>
<sequence>MMQYRDHIVIVLTVIFTVWLLYKEWHRIPGRYRAVRIASTLLAAAMLACIGLEPVYTVSETQAQSIILLSEDADPKTAEQFSRHMPVYPLEALQANVLPKADTIHLLGAGLTIDELKKLSPANIVFHPDTGSTGITTVHWNNRLNRGQQLLIEGICANHSGKAVTLQLYGYGKVLDTAVISPGRNHFRFHTIPLHRQKSLFRLLLLNGRDTLENNPVPVIVTDPEPFKVLLLAAAPDFEYRFLKEWLSQQRHSAAVRTMISKNKFSNDFINMKPIATGSVTPRLLDEFDLLIADAAMLDALKPEELAAIYRQVTEKGMGLLTRADTSGVPGRFYTAPFRLTASAAKTQRLGLHITGSDSLLYALEQDPLFIQQTSVLRPLVTDTAGRYLAALAMAGKGHIALTSFHNASQWVLGGNGNAYNTYWTALIQAITSNTDHHTPVIETPMPRVNQPAMVRMQSTGGMPQVQMEGIQLSPAQDAYLSFNWTATWWPMQSGWVDSVYVYDQQDWPVVKKEVLKRQTVTYIRDITKSANREVIVNPVAKQVPRIWFVLLFLLAMTVLWWERKTARS</sequence>
<evidence type="ECO:0000256" key="1">
    <source>
        <dbReference type="SAM" id="Phobius"/>
    </source>
</evidence>
<dbReference type="OrthoDB" id="980086at2"/>
<keyword evidence="1" id="KW-0812">Transmembrane</keyword>
<evidence type="ECO:0000313" key="3">
    <source>
        <dbReference type="Proteomes" id="UP000190888"/>
    </source>
</evidence>
<dbReference type="RefSeq" id="WP_078832485.1">
    <property type="nucleotide sequence ID" value="NZ_FUWH01000011.1"/>
</dbReference>
<protein>
    <recommendedName>
        <fullName evidence="4">N-terminal double-transmembrane domain-containing protein</fullName>
    </recommendedName>
</protein>
<dbReference type="Proteomes" id="UP000190888">
    <property type="component" value="Unassembled WGS sequence"/>
</dbReference>
<dbReference type="STRING" id="413434.SAMN04488132_111104"/>
<organism evidence="2 3">
    <name type="scientific">Sediminibacterium ginsengisoli</name>
    <dbReference type="NCBI Taxonomy" id="413434"/>
    <lineage>
        <taxon>Bacteria</taxon>
        <taxon>Pseudomonadati</taxon>
        <taxon>Bacteroidota</taxon>
        <taxon>Chitinophagia</taxon>
        <taxon>Chitinophagales</taxon>
        <taxon>Chitinophagaceae</taxon>
        <taxon>Sediminibacterium</taxon>
    </lineage>
</organism>
<keyword evidence="1" id="KW-0472">Membrane</keyword>
<name>A0A1T4RBW7_9BACT</name>